<reference evidence="6" key="1">
    <citation type="journal article" date="2019" name="Int. J. Syst. Evol. Microbiol.">
        <title>The Global Catalogue of Microorganisms (GCM) 10K type strain sequencing project: providing services to taxonomists for standard genome sequencing and annotation.</title>
        <authorList>
            <consortium name="The Broad Institute Genomics Platform"/>
            <consortium name="The Broad Institute Genome Sequencing Center for Infectious Disease"/>
            <person name="Wu L."/>
            <person name="Ma J."/>
        </authorList>
    </citation>
    <scope>NUCLEOTIDE SEQUENCE [LARGE SCALE GENOMIC DNA]</scope>
    <source>
        <strain evidence="6">JCM 18531</strain>
    </source>
</reference>
<protein>
    <recommendedName>
        <fullName evidence="4">Abnormal spindle-like microcephaly-associated protein ASH domain-containing protein</fullName>
    </recommendedName>
</protein>
<name>A0ABP8XAG5_9ACTN</name>
<keyword evidence="3" id="KW-0732">Signal</keyword>
<proteinExistence type="predicted"/>
<evidence type="ECO:0000313" key="5">
    <source>
        <dbReference type="EMBL" id="GAA4703703.1"/>
    </source>
</evidence>
<organism evidence="5 6">
    <name type="scientific">Nocardioides conyzicola</name>
    <dbReference type="NCBI Taxonomy" id="1651781"/>
    <lineage>
        <taxon>Bacteria</taxon>
        <taxon>Bacillati</taxon>
        <taxon>Actinomycetota</taxon>
        <taxon>Actinomycetes</taxon>
        <taxon>Propionibacteriales</taxon>
        <taxon>Nocardioidaceae</taxon>
        <taxon>Nocardioides</taxon>
    </lineage>
</organism>
<keyword evidence="2" id="KW-0963">Cytoplasm</keyword>
<feature type="chain" id="PRO_5046257297" description="Abnormal spindle-like microcephaly-associated protein ASH domain-containing protein" evidence="3">
    <location>
        <begin position="28"/>
        <end position="613"/>
    </location>
</feature>
<dbReference type="Pfam" id="PF15780">
    <property type="entry name" value="ASH"/>
    <property type="match status" value="1"/>
</dbReference>
<comment type="subcellular location">
    <subcellularLocation>
        <location evidence="1">Cytoplasm</location>
    </subcellularLocation>
</comment>
<dbReference type="RefSeq" id="WP_345521252.1">
    <property type="nucleotide sequence ID" value="NZ_BAABKM010000002.1"/>
</dbReference>
<evidence type="ECO:0000256" key="3">
    <source>
        <dbReference type="SAM" id="SignalP"/>
    </source>
</evidence>
<dbReference type="InterPro" id="IPR013783">
    <property type="entry name" value="Ig-like_fold"/>
</dbReference>
<evidence type="ECO:0000256" key="1">
    <source>
        <dbReference type="ARBA" id="ARBA00004496"/>
    </source>
</evidence>
<feature type="domain" description="Abnormal spindle-like microcephaly-associated protein ASH" evidence="4">
    <location>
        <begin position="188"/>
        <end position="256"/>
    </location>
</feature>
<dbReference type="Gene3D" id="2.60.40.10">
    <property type="entry name" value="Immunoglobulins"/>
    <property type="match status" value="1"/>
</dbReference>
<comment type="caution">
    <text evidence="5">The sequence shown here is derived from an EMBL/GenBank/DDBJ whole genome shotgun (WGS) entry which is preliminary data.</text>
</comment>
<evidence type="ECO:0000259" key="4">
    <source>
        <dbReference type="Pfam" id="PF15780"/>
    </source>
</evidence>
<gene>
    <name evidence="5" type="ORF">GCM10023349_21450</name>
</gene>
<evidence type="ECO:0000313" key="6">
    <source>
        <dbReference type="Proteomes" id="UP001499974"/>
    </source>
</evidence>
<dbReference type="EMBL" id="BAABKM010000002">
    <property type="protein sequence ID" value="GAA4703703.1"/>
    <property type="molecule type" value="Genomic_DNA"/>
</dbReference>
<evidence type="ECO:0000256" key="2">
    <source>
        <dbReference type="ARBA" id="ARBA00022490"/>
    </source>
</evidence>
<feature type="signal peptide" evidence="3">
    <location>
        <begin position="1"/>
        <end position="27"/>
    </location>
</feature>
<dbReference type="Proteomes" id="UP001499974">
    <property type="component" value="Unassembled WGS sequence"/>
</dbReference>
<keyword evidence="6" id="KW-1185">Reference proteome</keyword>
<dbReference type="InterPro" id="IPR031549">
    <property type="entry name" value="ASH"/>
</dbReference>
<sequence length="613" mass="64060">MTSTTVRLLALALLLPILGLVASPARAAAPSDYVTMVGDQDDYVSGGATHLYRGAAAGITLSGSAENGITVDAGDGASSSFTFMFSAAPGESLAAGDYVDDQGGADDGASIMIFGEGRGCAATGRFTILDVDPDATRLWLLYEQHCDGADAASFGEIRINEPAIDAELLTAPTRVIWPERYPRQAGRKVPVRLVNTGTGPITVSSASVTDGAADFTVVANGCRTIAAGASCAVTLGFTPTSAGPKHGTLTIVDSTTAGAHTVALGGSGTSGYTTWRMRSQAADYIGGGADYSYTPLNSTIRASGTPTGVHVASDSWTADFEPGSGDELRPGTTFTGATRYPFNESGPGLDISGQGRGCNSLTGTFTVHEATYDDKDRLRKLSVSFTQHCDGGRPALFGSITWRADQPGAPLPPRVGVTTDRATYRYGQKAVVTVKASDADVVSVYATQPGHPRRLVRTGPVDSAGRLTVRVPMSRTTTFTATADGGDLADASASKRVRVAARVSASAVRALRRSGKSSIYSVTRSAWLKAKVAPAHAGDCVYFRAEFKVRGRWGYPAKTKCVRLGRASSAMVYLPGDRAYLGIPIRMRAEWRGDAENAAAPSGWSYVQFVAQR</sequence>
<accession>A0ABP8XAG5</accession>